<reference evidence="7 8" key="1">
    <citation type="submission" date="2019-07" db="EMBL/GenBank/DDBJ databases">
        <authorList>
            <person name="Kim J."/>
        </authorList>
    </citation>
    <scope>NUCLEOTIDE SEQUENCE [LARGE SCALE GENOMIC DNA]</scope>
    <source>
        <strain evidence="7 8">JC52</strain>
    </source>
</reference>
<proteinExistence type="predicted"/>
<dbReference type="InterPro" id="IPR018060">
    <property type="entry name" value="HTH_AraC"/>
</dbReference>
<organism evidence="7 8">
    <name type="scientific">Paenibacillus cremeus</name>
    <dbReference type="NCBI Taxonomy" id="2163881"/>
    <lineage>
        <taxon>Bacteria</taxon>
        <taxon>Bacillati</taxon>
        <taxon>Bacillota</taxon>
        <taxon>Bacilli</taxon>
        <taxon>Bacillales</taxon>
        <taxon>Paenibacillaceae</taxon>
        <taxon>Paenibacillus</taxon>
    </lineage>
</organism>
<keyword evidence="5" id="KW-0804">Transcription</keyword>
<dbReference type="InterPro" id="IPR014710">
    <property type="entry name" value="RmlC-like_jellyroll"/>
</dbReference>
<dbReference type="RefSeq" id="WP_144854225.1">
    <property type="nucleotide sequence ID" value="NZ_VNJI01000063.1"/>
</dbReference>
<dbReference type="AlphaFoldDB" id="A0A559JVK5"/>
<sequence>MVHEKQYPLTGKRFIDSKQRGKARCEVGWNWHPAPLADYDLWYVVSGQGTMRIGERSYPARKGACFVVHPGDQPHAEQNLEDRLTVIFIHFRMADALGLGGSEPSVELLHERVVYVEDTHEFEMLLHRTLECSYQQPLWAEEEFDCLLKQILIALFRSQQRSDSHAAVSKKQAQAIRRVVHRIHEGAGHRFPLEELAELVGLNPAYLSKLFKAYTGVSLKHYMTQVRMERAMHLLTETSMNVSQVSDALRYSTVFLFSKQFKQHYGAPPSAYALSSLPSRPHH</sequence>
<dbReference type="InterPro" id="IPR037923">
    <property type="entry name" value="HTH-like"/>
</dbReference>
<keyword evidence="2" id="KW-0805">Transcription regulation</keyword>
<dbReference type="SUPFAM" id="SSF51215">
    <property type="entry name" value="Regulatory protein AraC"/>
    <property type="match status" value="1"/>
</dbReference>
<dbReference type="GO" id="GO:0003700">
    <property type="term" value="F:DNA-binding transcription factor activity"/>
    <property type="evidence" value="ECO:0007669"/>
    <property type="project" value="InterPro"/>
</dbReference>
<dbReference type="InterPro" id="IPR003313">
    <property type="entry name" value="AraC-bd"/>
</dbReference>
<protein>
    <submittedName>
        <fullName evidence="7">AraC family transcriptional regulator</fullName>
    </submittedName>
</protein>
<evidence type="ECO:0000256" key="2">
    <source>
        <dbReference type="ARBA" id="ARBA00023015"/>
    </source>
</evidence>
<dbReference type="InterPro" id="IPR009057">
    <property type="entry name" value="Homeodomain-like_sf"/>
</dbReference>
<evidence type="ECO:0000256" key="5">
    <source>
        <dbReference type="ARBA" id="ARBA00023163"/>
    </source>
</evidence>
<dbReference type="GO" id="GO:0043565">
    <property type="term" value="F:sequence-specific DNA binding"/>
    <property type="evidence" value="ECO:0007669"/>
    <property type="project" value="InterPro"/>
</dbReference>
<keyword evidence="4" id="KW-0010">Activator</keyword>
<dbReference type="Proteomes" id="UP000317036">
    <property type="component" value="Unassembled WGS sequence"/>
</dbReference>
<gene>
    <name evidence="7" type="ORF">FPZ49_31225</name>
</gene>
<dbReference type="InterPro" id="IPR050204">
    <property type="entry name" value="AraC_XylS_family_regulators"/>
</dbReference>
<evidence type="ECO:0000256" key="3">
    <source>
        <dbReference type="ARBA" id="ARBA00023125"/>
    </source>
</evidence>
<evidence type="ECO:0000256" key="1">
    <source>
        <dbReference type="ARBA" id="ARBA00022490"/>
    </source>
</evidence>
<dbReference type="PANTHER" id="PTHR46796:SF13">
    <property type="entry name" value="HTH-TYPE TRANSCRIPTIONAL ACTIVATOR RHAS"/>
    <property type="match status" value="1"/>
</dbReference>
<evidence type="ECO:0000313" key="7">
    <source>
        <dbReference type="EMBL" id="TVY03919.1"/>
    </source>
</evidence>
<dbReference type="Gene3D" id="2.60.120.10">
    <property type="entry name" value="Jelly Rolls"/>
    <property type="match status" value="1"/>
</dbReference>
<dbReference type="OrthoDB" id="9803764at2"/>
<dbReference type="EMBL" id="VNJI01000063">
    <property type="protein sequence ID" value="TVY03919.1"/>
    <property type="molecule type" value="Genomic_DNA"/>
</dbReference>
<dbReference type="SMART" id="SM00342">
    <property type="entry name" value="HTH_ARAC"/>
    <property type="match status" value="1"/>
</dbReference>
<accession>A0A559JVK5</accession>
<evidence type="ECO:0000259" key="6">
    <source>
        <dbReference type="PROSITE" id="PS01124"/>
    </source>
</evidence>
<dbReference type="SUPFAM" id="SSF46689">
    <property type="entry name" value="Homeodomain-like"/>
    <property type="match status" value="2"/>
</dbReference>
<keyword evidence="8" id="KW-1185">Reference proteome</keyword>
<dbReference type="Pfam" id="PF12833">
    <property type="entry name" value="HTH_18"/>
    <property type="match status" value="1"/>
</dbReference>
<evidence type="ECO:0000256" key="4">
    <source>
        <dbReference type="ARBA" id="ARBA00023159"/>
    </source>
</evidence>
<name>A0A559JVK5_9BACL</name>
<dbReference type="Gene3D" id="1.10.10.60">
    <property type="entry name" value="Homeodomain-like"/>
    <property type="match status" value="2"/>
</dbReference>
<keyword evidence="1" id="KW-0963">Cytoplasm</keyword>
<dbReference type="PANTHER" id="PTHR46796">
    <property type="entry name" value="HTH-TYPE TRANSCRIPTIONAL ACTIVATOR RHAS-RELATED"/>
    <property type="match status" value="1"/>
</dbReference>
<dbReference type="Pfam" id="PF02311">
    <property type="entry name" value="AraC_binding"/>
    <property type="match status" value="1"/>
</dbReference>
<dbReference type="PROSITE" id="PS01124">
    <property type="entry name" value="HTH_ARAC_FAMILY_2"/>
    <property type="match status" value="1"/>
</dbReference>
<feature type="domain" description="HTH araC/xylS-type" evidence="6">
    <location>
        <begin position="177"/>
        <end position="275"/>
    </location>
</feature>
<keyword evidence="3" id="KW-0238">DNA-binding</keyword>
<dbReference type="PROSITE" id="PS00041">
    <property type="entry name" value="HTH_ARAC_FAMILY_1"/>
    <property type="match status" value="1"/>
</dbReference>
<evidence type="ECO:0000313" key="8">
    <source>
        <dbReference type="Proteomes" id="UP000317036"/>
    </source>
</evidence>
<dbReference type="InterPro" id="IPR018062">
    <property type="entry name" value="HTH_AraC-typ_CS"/>
</dbReference>
<comment type="caution">
    <text evidence="7">The sequence shown here is derived from an EMBL/GenBank/DDBJ whole genome shotgun (WGS) entry which is preliminary data.</text>
</comment>